<reference evidence="3" key="1">
    <citation type="journal article" date="2019" name="Int. J. Syst. Evol. Microbiol.">
        <title>The Global Catalogue of Microorganisms (GCM) 10K type strain sequencing project: providing services to taxonomists for standard genome sequencing and annotation.</title>
        <authorList>
            <consortium name="The Broad Institute Genomics Platform"/>
            <consortium name="The Broad Institute Genome Sequencing Center for Infectious Disease"/>
            <person name="Wu L."/>
            <person name="Ma J."/>
        </authorList>
    </citation>
    <scope>NUCLEOTIDE SEQUENCE [LARGE SCALE GENOMIC DNA]</scope>
    <source>
        <strain evidence="3">CGMCC 1.15795</strain>
    </source>
</reference>
<evidence type="ECO:0000313" key="2">
    <source>
        <dbReference type="EMBL" id="MFD1870946.1"/>
    </source>
</evidence>
<dbReference type="Pfam" id="PF13648">
    <property type="entry name" value="Lipocalin_4"/>
    <property type="match status" value="1"/>
</dbReference>
<organism evidence="2 3">
    <name type="scientific">Hymenobacter bucti</name>
    <dbReference type="NCBI Taxonomy" id="1844114"/>
    <lineage>
        <taxon>Bacteria</taxon>
        <taxon>Pseudomonadati</taxon>
        <taxon>Bacteroidota</taxon>
        <taxon>Cytophagia</taxon>
        <taxon>Cytophagales</taxon>
        <taxon>Hymenobacteraceae</taxon>
        <taxon>Hymenobacter</taxon>
    </lineage>
</organism>
<evidence type="ECO:0000259" key="1">
    <source>
        <dbReference type="Pfam" id="PF13648"/>
    </source>
</evidence>
<name>A0ABW4QN29_9BACT</name>
<proteinExistence type="predicted"/>
<dbReference type="InterPro" id="IPR024311">
    <property type="entry name" value="Lipocalin-like"/>
</dbReference>
<accession>A0ABW4QN29</accession>
<comment type="caution">
    <text evidence="2">The sequence shown here is derived from an EMBL/GenBank/DDBJ whole genome shotgun (WGS) entry which is preliminary data.</text>
</comment>
<evidence type="ECO:0000313" key="3">
    <source>
        <dbReference type="Proteomes" id="UP001597197"/>
    </source>
</evidence>
<protein>
    <recommendedName>
        <fullName evidence="1">Lipocalin-like domain-containing protein</fullName>
    </recommendedName>
</protein>
<dbReference type="Proteomes" id="UP001597197">
    <property type="component" value="Unassembled WGS sequence"/>
</dbReference>
<dbReference type="RefSeq" id="WP_382311153.1">
    <property type="nucleotide sequence ID" value="NZ_JBHUFD010000001.1"/>
</dbReference>
<keyword evidence="3" id="KW-1185">Reference proteome</keyword>
<dbReference type="PROSITE" id="PS51257">
    <property type="entry name" value="PROKAR_LIPOPROTEIN"/>
    <property type="match status" value="1"/>
</dbReference>
<sequence>MKKLILLCFGIATLSACKKDSEPTPTSPADLLTAKNWRITTYTVFLSGVPLPGAVPACNLDDYLKFNSDKTLVHNAGAIKCNPTDPQTDTGTWSMPSTDKLILMEPNNLSLGSPSVPYDIKELSATTLHISSVPGNGSITADVILTAF</sequence>
<gene>
    <name evidence="2" type="ORF">ACFSDX_00800</name>
</gene>
<dbReference type="EMBL" id="JBHUFD010000001">
    <property type="protein sequence ID" value="MFD1870946.1"/>
    <property type="molecule type" value="Genomic_DNA"/>
</dbReference>
<feature type="domain" description="Lipocalin-like" evidence="1">
    <location>
        <begin position="35"/>
        <end position="129"/>
    </location>
</feature>